<evidence type="ECO:0000259" key="7">
    <source>
        <dbReference type="PROSITE" id="PS52029"/>
    </source>
</evidence>
<keyword evidence="3 6" id="KW-0133">Cell shape</keyword>
<dbReference type="Gene3D" id="2.40.440.10">
    <property type="entry name" value="L,D-transpeptidase catalytic domain-like"/>
    <property type="match status" value="1"/>
</dbReference>
<evidence type="ECO:0000256" key="2">
    <source>
        <dbReference type="ARBA" id="ARBA00022679"/>
    </source>
</evidence>
<keyword evidence="2" id="KW-0808">Transferase</keyword>
<dbReference type="GO" id="GO:0009252">
    <property type="term" value="P:peptidoglycan biosynthetic process"/>
    <property type="evidence" value="ECO:0007669"/>
    <property type="project" value="UniProtKB-UniPathway"/>
</dbReference>
<comment type="caution">
    <text evidence="8">The sequence shown here is derived from an EMBL/GenBank/DDBJ whole genome shotgun (WGS) entry which is preliminary data.</text>
</comment>
<protein>
    <recommendedName>
        <fullName evidence="7">L,D-TPase catalytic domain-containing protein</fullName>
    </recommendedName>
</protein>
<reference evidence="9" key="1">
    <citation type="submission" date="2018-12" db="EMBL/GenBank/DDBJ databases">
        <title>Genome sequence of Microcystis aeruginosa NIES-4285.</title>
        <authorList>
            <person name="Tanabe Y."/>
        </authorList>
    </citation>
    <scope>NUCLEOTIDE SEQUENCE [LARGE SCALE GENOMIC DNA]</scope>
    <source>
        <strain evidence="9">NIES-4285</strain>
    </source>
</reference>
<dbReference type="GO" id="GO:0016740">
    <property type="term" value="F:transferase activity"/>
    <property type="evidence" value="ECO:0007669"/>
    <property type="project" value="UniProtKB-KW"/>
</dbReference>
<keyword evidence="4 6" id="KW-0573">Peptidoglycan synthesis</keyword>
<evidence type="ECO:0000313" key="9">
    <source>
        <dbReference type="Proteomes" id="UP000289660"/>
    </source>
</evidence>
<feature type="domain" description="L,D-TPase catalytic" evidence="7">
    <location>
        <begin position="64"/>
        <end position="196"/>
    </location>
</feature>
<dbReference type="CDD" id="cd16913">
    <property type="entry name" value="YkuD_like"/>
    <property type="match status" value="1"/>
</dbReference>
<evidence type="ECO:0000256" key="3">
    <source>
        <dbReference type="ARBA" id="ARBA00022960"/>
    </source>
</evidence>
<dbReference type="Pfam" id="PF03734">
    <property type="entry name" value="YkuD"/>
    <property type="match status" value="1"/>
</dbReference>
<evidence type="ECO:0000256" key="6">
    <source>
        <dbReference type="PROSITE-ProRule" id="PRU01373"/>
    </source>
</evidence>
<keyword evidence="5 6" id="KW-0961">Cell wall biogenesis/degradation</keyword>
<dbReference type="GO" id="GO:0008360">
    <property type="term" value="P:regulation of cell shape"/>
    <property type="evidence" value="ECO:0007669"/>
    <property type="project" value="UniProtKB-UniRule"/>
</dbReference>
<evidence type="ECO:0000256" key="5">
    <source>
        <dbReference type="ARBA" id="ARBA00023316"/>
    </source>
</evidence>
<dbReference type="UniPathway" id="UPA00219"/>
<dbReference type="EMBL" id="BIFY01000035">
    <property type="protein sequence ID" value="GCE60396.1"/>
    <property type="molecule type" value="Genomic_DNA"/>
</dbReference>
<dbReference type="InterPro" id="IPR005490">
    <property type="entry name" value="LD_TPept_cat_dom"/>
</dbReference>
<dbReference type="InterPro" id="IPR038063">
    <property type="entry name" value="Transpep_catalytic_dom"/>
</dbReference>
<feature type="active site" description="Nucleophile" evidence="6">
    <location>
        <position position="167"/>
    </location>
</feature>
<evidence type="ECO:0000313" key="8">
    <source>
        <dbReference type="EMBL" id="GCE60396.1"/>
    </source>
</evidence>
<sequence>MQEIYYMLKVLNDMAEFFKNRCRGPNPLKQLALLFLLCLAFVVCSPETASTTQDNYMTLTPTGLTNKLGNPLYQLSLYGNGQLIAAYMTVAGRAHTQNYNRHQAGTEAPLPDGKYRVAREPVPGTIPEAGDRFLPIQPLFRTRRSALGIHYDPSFEKPNGEDGTSGCIALTNRADLDQVLNYVRTYRPQYLEVNIQ</sequence>
<dbReference type="Proteomes" id="UP000289660">
    <property type="component" value="Unassembled WGS sequence"/>
</dbReference>
<accession>A0A402DDW2</accession>
<gene>
    <name evidence="8" type="ORF">MiAbB_02317</name>
</gene>
<comment type="pathway">
    <text evidence="1 6">Cell wall biogenesis; peptidoglycan biosynthesis.</text>
</comment>
<evidence type="ECO:0000256" key="1">
    <source>
        <dbReference type="ARBA" id="ARBA00004752"/>
    </source>
</evidence>
<dbReference type="RefSeq" id="WP_253845227.1">
    <property type="nucleotide sequence ID" value="NZ_BIFY01000035.1"/>
</dbReference>
<dbReference type="PROSITE" id="PS52029">
    <property type="entry name" value="LD_TPASE"/>
    <property type="match status" value="1"/>
</dbReference>
<proteinExistence type="predicted"/>
<evidence type="ECO:0000256" key="4">
    <source>
        <dbReference type="ARBA" id="ARBA00022984"/>
    </source>
</evidence>
<feature type="active site" description="Proton donor/acceptor" evidence="6">
    <location>
        <position position="150"/>
    </location>
</feature>
<name>A0A402DDW2_MICAE</name>
<dbReference type="GO" id="GO:0071555">
    <property type="term" value="P:cell wall organization"/>
    <property type="evidence" value="ECO:0007669"/>
    <property type="project" value="UniProtKB-UniRule"/>
</dbReference>
<organism evidence="8 9">
    <name type="scientific">Microcystis aeruginosa NIES-4285</name>
    <dbReference type="NCBI Taxonomy" id="2497681"/>
    <lineage>
        <taxon>Bacteria</taxon>
        <taxon>Bacillati</taxon>
        <taxon>Cyanobacteriota</taxon>
        <taxon>Cyanophyceae</taxon>
        <taxon>Oscillatoriophycideae</taxon>
        <taxon>Chroococcales</taxon>
        <taxon>Microcystaceae</taxon>
        <taxon>Microcystis</taxon>
    </lineage>
</organism>
<dbReference type="AlphaFoldDB" id="A0A402DDW2"/>